<organism evidence="1 2">
    <name type="scientific">Magallana gigas</name>
    <name type="common">Pacific oyster</name>
    <name type="synonym">Crassostrea gigas</name>
    <dbReference type="NCBI Taxonomy" id="29159"/>
    <lineage>
        <taxon>Eukaryota</taxon>
        <taxon>Metazoa</taxon>
        <taxon>Spiralia</taxon>
        <taxon>Lophotrochozoa</taxon>
        <taxon>Mollusca</taxon>
        <taxon>Bivalvia</taxon>
        <taxon>Autobranchia</taxon>
        <taxon>Pteriomorphia</taxon>
        <taxon>Ostreida</taxon>
        <taxon>Ostreoidea</taxon>
        <taxon>Ostreidae</taxon>
        <taxon>Magallana</taxon>
    </lineage>
</organism>
<reference evidence="1" key="1">
    <citation type="submission" date="2022-08" db="UniProtKB">
        <authorList>
            <consortium name="EnsemblMetazoa"/>
        </authorList>
    </citation>
    <scope>IDENTIFICATION</scope>
    <source>
        <strain evidence="1">05x7-T-G4-1.051#20</strain>
    </source>
</reference>
<name>A0A8W8JGN7_MAGGI</name>
<dbReference type="EnsemblMetazoa" id="G18518.1">
    <property type="protein sequence ID" value="G18518.1:cds"/>
    <property type="gene ID" value="G18518"/>
</dbReference>
<evidence type="ECO:0000313" key="1">
    <source>
        <dbReference type="EnsemblMetazoa" id="G18518.1:cds"/>
    </source>
</evidence>
<evidence type="ECO:0000313" key="2">
    <source>
        <dbReference type="Proteomes" id="UP000005408"/>
    </source>
</evidence>
<protein>
    <submittedName>
        <fullName evidence="1">Uncharacterized protein</fullName>
    </submittedName>
</protein>
<sequence length="102" mass="11855">MNGSDLYFTEGKLRREIDEFKRNSRRSCVRVACITEDRTDTDDVILGITSKLDIPVKREENIVSHRVGPKNNDSPRQIIARITNYEVRHRLLKSSTQLRKIA</sequence>
<keyword evidence="2" id="KW-1185">Reference proteome</keyword>
<dbReference type="Proteomes" id="UP000005408">
    <property type="component" value="Unassembled WGS sequence"/>
</dbReference>
<accession>A0A8W8JGN7</accession>
<dbReference type="Gene3D" id="3.30.70.1820">
    <property type="entry name" value="L1 transposable element, RRM domain"/>
    <property type="match status" value="1"/>
</dbReference>
<proteinExistence type="predicted"/>
<dbReference type="AlphaFoldDB" id="A0A8W8JGN7"/>